<keyword evidence="4" id="KW-1185">Reference proteome</keyword>
<reference evidence="3" key="2">
    <citation type="submission" date="2013-07" db="EMBL/GenBank/DDBJ databases">
        <authorList>
            <consortium name="The Broad Institute Genome Sequencing Platform"/>
            <person name="Cuomo C."/>
            <person name="Litvintseva A."/>
            <person name="Chen Y."/>
            <person name="Heitman J."/>
            <person name="Sun S."/>
            <person name="Springer D."/>
            <person name="Dromer F."/>
            <person name="Young S.K."/>
            <person name="Zeng Q."/>
            <person name="Gargeya S."/>
            <person name="Fitzgerald M."/>
            <person name="Abouelleil A."/>
            <person name="Alvarado L."/>
            <person name="Berlin A.M."/>
            <person name="Chapman S.B."/>
            <person name="Dewar J."/>
            <person name="Goldberg J."/>
            <person name="Griggs A."/>
            <person name="Gujja S."/>
            <person name="Hansen M."/>
            <person name="Howarth C."/>
            <person name="Imamovic A."/>
            <person name="Larimer J."/>
            <person name="McCowan C."/>
            <person name="Murphy C."/>
            <person name="Pearson M."/>
            <person name="Priest M."/>
            <person name="Roberts A."/>
            <person name="Saif S."/>
            <person name="Shea T."/>
            <person name="Sykes S."/>
            <person name="Wortman J."/>
            <person name="Nusbaum C."/>
            <person name="Birren B."/>
        </authorList>
    </citation>
    <scope>NUCLEOTIDE SEQUENCE</scope>
    <source>
        <strain evidence="3">CBS 10118</strain>
    </source>
</reference>
<reference evidence="2" key="3">
    <citation type="submission" date="2014-01" db="EMBL/GenBank/DDBJ databases">
        <title>Evolution of pathogenesis and genome organization in the Tremellales.</title>
        <authorList>
            <person name="Cuomo C."/>
            <person name="Litvintseva A."/>
            <person name="Heitman J."/>
            <person name="Chen Y."/>
            <person name="Sun S."/>
            <person name="Springer D."/>
            <person name="Dromer F."/>
            <person name="Young S."/>
            <person name="Zeng Q."/>
            <person name="Chapman S."/>
            <person name="Gujja S."/>
            <person name="Saif S."/>
            <person name="Birren B."/>
        </authorList>
    </citation>
    <scope>NUCLEOTIDE SEQUENCE</scope>
    <source>
        <strain evidence="2">CBS 10118</strain>
    </source>
</reference>
<gene>
    <name evidence="2" type="ORF">I302_03071</name>
    <name evidence="3" type="ORF">I302_104363</name>
</gene>
<dbReference type="EMBL" id="KI894019">
    <property type="protein sequence ID" value="OCF28219.1"/>
    <property type="molecule type" value="Genomic_DNA"/>
</dbReference>
<feature type="compositionally biased region" description="Polar residues" evidence="1">
    <location>
        <begin position="1"/>
        <end position="19"/>
    </location>
</feature>
<dbReference type="GeneID" id="30207470"/>
<dbReference type="VEuPathDB" id="FungiDB:I302_03071"/>
<accession>A0A1B9GB14</accession>
<evidence type="ECO:0000313" key="3">
    <source>
        <dbReference type="EMBL" id="WVW82356.1"/>
    </source>
</evidence>
<evidence type="ECO:0000313" key="2">
    <source>
        <dbReference type="EMBL" id="OCF28219.1"/>
    </source>
</evidence>
<name>A0A1B9GB14_9TREE</name>
<protein>
    <submittedName>
        <fullName evidence="2">Uncharacterized protein</fullName>
    </submittedName>
</protein>
<proteinExistence type="predicted"/>
<organism evidence="2">
    <name type="scientific">Kwoniella bestiolae CBS 10118</name>
    <dbReference type="NCBI Taxonomy" id="1296100"/>
    <lineage>
        <taxon>Eukaryota</taxon>
        <taxon>Fungi</taxon>
        <taxon>Dikarya</taxon>
        <taxon>Basidiomycota</taxon>
        <taxon>Agaricomycotina</taxon>
        <taxon>Tremellomycetes</taxon>
        <taxon>Tremellales</taxon>
        <taxon>Cryptococcaceae</taxon>
        <taxon>Kwoniella</taxon>
    </lineage>
</organism>
<sequence length="202" mass="22561">MNHTPPSTNAFPSTSTDQVSPPAITEVKELERPLISTDGPDLEEAEHLNDVTMIQDADEEEDEDEDEEDTLVDINTMDQTSLKELEEEMSRHVKARSKDGDGPSAQLVDVSFRPLSKEGTEVSVFARSTSSWCDGPVLNSGFIYCSEGCYSAYFARYGKEIPTCNVCEGVVGEGCKERDICENCRKRIAREKRKKRKDAKKL</sequence>
<feature type="region of interest" description="Disordered" evidence="1">
    <location>
        <begin position="1"/>
        <end position="73"/>
    </location>
</feature>
<dbReference type="KEGG" id="kbi:30207470"/>
<dbReference type="Proteomes" id="UP000092730">
    <property type="component" value="Chromosome 2"/>
</dbReference>
<dbReference type="AlphaFoldDB" id="A0A1B9GB14"/>
<feature type="compositionally biased region" description="Acidic residues" evidence="1">
    <location>
        <begin position="56"/>
        <end position="71"/>
    </location>
</feature>
<evidence type="ECO:0000313" key="4">
    <source>
        <dbReference type="Proteomes" id="UP000092730"/>
    </source>
</evidence>
<reference evidence="3" key="4">
    <citation type="submission" date="2024-02" db="EMBL/GenBank/DDBJ databases">
        <title>Comparative genomics of Cryptococcus and Kwoniella reveals pathogenesis evolution and contrasting modes of karyotype evolution via chromosome fusion or intercentromeric recombination.</title>
        <authorList>
            <person name="Coelho M.A."/>
            <person name="David-Palma M."/>
            <person name="Shea T."/>
            <person name="Bowers K."/>
            <person name="McGinley-Smith S."/>
            <person name="Mohammad A.W."/>
            <person name="Gnirke A."/>
            <person name="Yurkov A.M."/>
            <person name="Nowrousian M."/>
            <person name="Sun S."/>
            <person name="Cuomo C.A."/>
            <person name="Heitman J."/>
        </authorList>
    </citation>
    <scope>NUCLEOTIDE SEQUENCE</scope>
    <source>
        <strain evidence="3">CBS 10118</strain>
    </source>
</reference>
<dbReference type="RefSeq" id="XP_019049289.1">
    <property type="nucleotide sequence ID" value="XM_019189727.1"/>
</dbReference>
<dbReference type="EMBL" id="CP144542">
    <property type="protein sequence ID" value="WVW82356.1"/>
    <property type="molecule type" value="Genomic_DNA"/>
</dbReference>
<reference evidence="2" key="1">
    <citation type="submission" date="2013-07" db="EMBL/GenBank/DDBJ databases">
        <title>The Genome Sequence of Cryptococcus bestiolae CBS10118.</title>
        <authorList>
            <consortium name="The Broad Institute Genome Sequencing Platform"/>
            <person name="Cuomo C."/>
            <person name="Litvintseva A."/>
            <person name="Chen Y."/>
            <person name="Heitman J."/>
            <person name="Sun S."/>
            <person name="Springer D."/>
            <person name="Dromer F."/>
            <person name="Young S.K."/>
            <person name="Zeng Q."/>
            <person name="Gargeya S."/>
            <person name="Fitzgerald M."/>
            <person name="Abouelleil A."/>
            <person name="Alvarado L."/>
            <person name="Berlin A.M."/>
            <person name="Chapman S.B."/>
            <person name="Dewar J."/>
            <person name="Goldberg J."/>
            <person name="Griggs A."/>
            <person name="Gujja S."/>
            <person name="Hansen M."/>
            <person name="Howarth C."/>
            <person name="Imamovic A."/>
            <person name="Larimer J."/>
            <person name="McCowan C."/>
            <person name="Murphy C."/>
            <person name="Pearson M."/>
            <person name="Priest M."/>
            <person name="Roberts A."/>
            <person name="Saif S."/>
            <person name="Shea T."/>
            <person name="Sykes S."/>
            <person name="Wortman J."/>
            <person name="Nusbaum C."/>
            <person name="Birren B."/>
        </authorList>
    </citation>
    <scope>NUCLEOTIDE SEQUENCE [LARGE SCALE GENOMIC DNA]</scope>
    <source>
        <strain evidence="2">CBS 10118</strain>
    </source>
</reference>
<evidence type="ECO:0000256" key="1">
    <source>
        <dbReference type="SAM" id="MobiDB-lite"/>
    </source>
</evidence>